<dbReference type="PANTHER" id="PTHR35525:SF3">
    <property type="entry name" value="BLL6575 PROTEIN"/>
    <property type="match status" value="1"/>
</dbReference>
<evidence type="ECO:0000259" key="1">
    <source>
        <dbReference type="Pfam" id="PF11706"/>
    </source>
</evidence>
<dbReference type="EMBL" id="BOMI01000209">
    <property type="protein sequence ID" value="GID80841.1"/>
    <property type="molecule type" value="Genomic_DNA"/>
</dbReference>
<evidence type="ECO:0000313" key="3">
    <source>
        <dbReference type="Proteomes" id="UP000609879"/>
    </source>
</evidence>
<dbReference type="Gene3D" id="1.10.3300.10">
    <property type="entry name" value="Jann2411-like domain"/>
    <property type="match status" value="1"/>
</dbReference>
<organism evidence="2 3">
    <name type="scientific">Paractinoplanes deccanensis</name>
    <dbReference type="NCBI Taxonomy" id="113561"/>
    <lineage>
        <taxon>Bacteria</taxon>
        <taxon>Bacillati</taxon>
        <taxon>Actinomycetota</taxon>
        <taxon>Actinomycetes</taxon>
        <taxon>Micromonosporales</taxon>
        <taxon>Micromonosporaceae</taxon>
        <taxon>Paractinoplanes</taxon>
    </lineage>
</organism>
<dbReference type="InterPro" id="IPR023286">
    <property type="entry name" value="ABATE_dom_sf"/>
</dbReference>
<accession>A0ABQ3YLG9</accession>
<gene>
    <name evidence="2" type="ORF">Ade02nite_94820</name>
</gene>
<dbReference type="Pfam" id="PF11706">
    <property type="entry name" value="zf-CGNR"/>
    <property type="match status" value="1"/>
</dbReference>
<keyword evidence="3" id="KW-1185">Reference proteome</keyword>
<dbReference type="Pfam" id="PF07336">
    <property type="entry name" value="ABATE"/>
    <property type="match status" value="1"/>
</dbReference>
<reference evidence="2 3" key="1">
    <citation type="submission" date="2021-01" db="EMBL/GenBank/DDBJ databases">
        <title>Whole genome shotgun sequence of Actinoplanes deccanensis NBRC 13994.</title>
        <authorList>
            <person name="Komaki H."/>
            <person name="Tamura T."/>
        </authorList>
    </citation>
    <scope>NUCLEOTIDE SEQUENCE [LARGE SCALE GENOMIC DNA]</scope>
    <source>
        <strain evidence="2 3">NBRC 13994</strain>
    </source>
</reference>
<name>A0ABQ3YLG9_9ACTN</name>
<proteinExistence type="predicted"/>
<protein>
    <recommendedName>
        <fullName evidence="1">Zinc finger CGNR domain-containing protein</fullName>
    </recommendedName>
</protein>
<comment type="caution">
    <text evidence="2">The sequence shown here is derived from an EMBL/GenBank/DDBJ whole genome shotgun (WGS) entry which is preliminary data.</text>
</comment>
<feature type="domain" description="Zinc finger CGNR" evidence="1">
    <location>
        <begin position="107"/>
        <end position="151"/>
    </location>
</feature>
<dbReference type="PANTHER" id="PTHR35525">
    <property type="entry name" value="BLL6575 PROTEIN"/>
    <property type="match status" value="1"/>
</dbReference>
<dbReference type="InterPro" id="IPR021005">
    <property type="entry name" value="Znf_CGNR"/>
</dbReference>
<dbReference type="SUPFAM" id="SSF160904">
    <property type="entry name" value="Jann2411-like"/>
    <property type="match status" value="1"/>
</dbReference>
<evidence type="ECO:0000313" key="2">
    <source>
        <dbReference type="EMBL" id="GID80841.1"/>
    </source>
</evidence>
<dbReference type="Proteomes" id="UP000609879">
    <property type="component" value="Unassembled WGS sequence"/>
</dbReference>
<sequence length="158" mass="16906">MRWARHADLVDAATAVRLDGGDSALRTAVELREAIFQVFSAIGRGDAVPAASLAVVQARYAEAAAAGHLVSRGSGFVWDFDGSAPGRAWWPLAISAVELLTHGPLERVKVCALQTSCIGLFLDTTKNRSRRWCTTEGCCLDAKLERQAARRKAARAAG</sequence>
<dbReference type="InterPro" id="IPR010852">
    <property type="entry name" value="ABATE"/>
</dbReference>